<dbReference type="InterPro" id="IPR051024">
    <property type="entry name" value="GlcNAc_Chitin_IntDeg"/>
</dbReference>
<dbReference type="PANTHER" id="PTHR34823">
    <property type="entry name" value="GLCNAC-BINDING PROTEIN A"/>
    <property type="match status" value="1"/>
</dbReference>
<dbReference type="EMBL" id="LT965928">
    <property type="protein sequence ID" value="SOU39369.1"/>
    <property type="molecule type" value="Genomic_DNA"/>
</dbReference>
<sequence length="191" mass="21631">MFMHMSLACGTWSAIGCLNHHTQLFIGDVVSVTFYDMQGVLVDLSFDYKITSLEEGEPHAWPRLVAEYINVHVPLVSAGRMTEQGLVVAYRHNEVFALETSGICKAEVNFHCIAKCHESPEKCSQQYDYIYPENINNYSAGTKVLQPKTGHVYQCKPWPFNEFCRASDDEKPMFEPGVGKSWAMAWQKVPS</sequence>
<dbReference type="InterPro" id="IPR041029">
    <property type="entry name" value="GbpA_2"/>
</dbReference>
<accession>A0A2K4X517</accession>
<evidence type="ECO:0000259" key="1">
    <source>
        <dbReference type="Pfam" id="PF18416"/>
    </source>
</evidence>
<dbReference type="Gene3D" id="3.30.70.2150">
    <property type="match status" value="1"/>
</dbReference>
<protein>
    <submittedName>
        <fullName evidence="2">Chitin-binding protein</fullName>
    </submittedName>
</protein>
<evidence type="ECO:0000313" key="2">
    <source>
        <dbReference type="EMBL" id="SOU39369.1"/>
    </source>
</evidence>
<name>A0A2K4X517_PSEVC</name>
<dbReference type="AlphaFoldDB" id="A0A2K4X517"/>
<dbReference type="Pfam" id="PF18416">
    <property type="entry name" value="GbpA_2"/>
    <property type="match status" value="1"/>
</dbReference>
<evidence type="ECO:0000313" key="3">
    <source>
        <dbReference type="Proteomes" id="UP000238288"/>
    </source>
</evidence>
<reference evidence="2 3" key="1">
    <citation type="submission" date="2017-11" db="EMBL/GenBank/DDBJ databases">
        <authorList>
            <person name="Han C.G."/>
        </authorList>
    </citation>
    <scope>NUCLEOTIDE SEQUENCE [LARGE SCALE GENOMIC DNA]</scope>
    <source>
        <strain evidence="3">ATCC 43555</strain>
    </source>
</reference>
<dbReference type="PANTHER" id="PTHR34823:SF1">
    <property type="entry name" value="CHITIN-BINDING TYPE-4 DOMAIN-CONTAINING PROTEIN"/>
    <property type="match status" value="1"/>
</dbReference>
<proteinExistence type="predicted"/>
<organism evidence="2 3">
    <name type="scientific">Pseudoalteromonas carrageenovora IAM 12662</name>
    <dbReference type="NCBI Taxonomy" id="1314868"/>
    <lineage>
        <taxon>Bacteria</taxon>
        <taxon>Pseudomonadati</taxon>
        <taxon>Pseudomonadota</taxon>
        <taxon>Gammaproteobacteria</taxon>
        <taxon>Alteromonadales</taxon>
        <taxon>Pseudoalteromonadaceae</taxon>
        <taxon>Pseudoalteromonas</taxon>
    </lineage>
</organism>
<gene>
    <name evidence="2" type="ORF">PCAR9_A10068</name>
</gene>
<dbReference type="Proteomes" id="UP000238288">
    <property type="component" value="Chromosome PCAR9a"/>
</dbReference>
<feature type="domain" description="N-acetylglucosamine binding protein A" evidence="1">
    <location>
        <begin position="12"/>
        <end position="108"/>
    </location>
</feature>